<organism evidence="1 2">
    <name type="scientific">Iris pallida</name>
    <name type="common">Sweet iris</name>
    <dbReference type="NCBI Taxonomy" id="29817"/>
    <lineage>
        <taxon>Eukaryota</taxon>
        <taxon>Viridiplantae</taxon>
        <taxon>Streptophyta</taxon>
        <taxon>Embryophyta</taxon>
        <taxon>Tracheophyta</taxon>
        <taxon>Spermatophyta</taxon>
        <taxon>Magnoliopsida</taxon>
        <taxon>Liliopsida</taxon>
        <taxon>Asparagales</taxon>
        <taxon>Iridaceae</taxon>
        <taxon>Iridoideae</taxon>
        <taxon>Irideae</taxon>
        <taxon>Iris</taxon>
    </lineage>
</organism>
<comment type="caution">
    <text evidence="1">The sequence shown here is derived from an EMBL/GenBank/DDBJ whole genome shotgun (WGS) entry which is preliminary data.</text>
</comment>
<dbReference type="Proteomes" id="UP001140949">
    <property type="component" value="Unassembled WGS sequence"/>
</dbReference>
<proteinExistence type="predicted"/>
<name>A0AAX6EI77_IRIPA</name>
<evidence type="ECO:0000313" key="2">
    <source>
        <dbReference type="Proteomes" id="UP001140949"/>
    </source>
</evidence>
<reference evidence="1" key="2">
    <citation type="submission" date="2023-04" db="EMBL/GenBank/DDBJ databases">
        <authorList>
            <person name="Bruccoleri R.E."/>
            <person name="Oakeley E.J."/>
            <person name="Faust A.-M."/>
            <person name="Dessus-Babus S."/>
            <person name="Altorfer M."/>
            <person name="Burckhardt D."/>
            <person name="Oertli M."/>
            <person name="Naumann U."/>
            <person name="Petersen F."/>
            <person name="Wong J."/>
        </authorList>
    </citation>
    <scope>NUCLEOTIDE SEQUENCE</scope>
    <source>
        <strain evidence="1">GSM-AAB239-AS_SAM_17_03QT</strain>
        <tissue evidence="1">Leaf</tissue>
    </source>
</reference>
<dbReference type="AlphaFoldDB" id="A0AAX6EI77"/>
<reference evidence="1" key="1">
    <citation type="journal article" date="2023" name="GigaByte">
        <title>Genome assembly of the bearded iris, Iris pallida Lam.</title>
        <authorList>
            <person name="Bruccoleri R.E."/>
            <person name="Oakeley E.J."/>
            <person name="Faust A.M.E."/>
            <person name="Altorfer M."/>
            <person name="Dessus-Babus S."/>
            <person name="Burckhardt D."/>
            <person name="Oertli M."/>
            <person name="Naumann U."/>
            <person name="Petersen F."/>
            <person name="Wong J."/>
        </authorList>
    </citation>
    <scope>NUCLEOTIDE SEQUENCE</scope>
    <source>
        <strain evidence="1">GSM-AAB239-AS_SAM_17_03QT</strain>
    </source>
</reference>
<keyword evidence="2" id="KW-1185">Reference proteome</keyword>
<gene>
    <name evidence="1" type="ORF">M6B38_187860</name>
</gene>
<dbReference type="EMBL" id="JANAVB010036220">
    <property type="protein sequence ID" value="KAJ6803867.1"/>
    <property type="molecule type" value="Genomic_DNA"/>
</dbReference>
<accession>A0AAX6EI77</accession>
<evidence type="ECO:0000313" key="1">
    <source>
        <dbReference type="EMBL" id="KAJ6803867.1"/>
    </source>
</evidence>
<sequence>MNAKQMLSPRNWALSTLSLVGKMYVIKDVAK</sequence>
<protein>
    <submittedName>
        <fullName evidence="1">Uncharacterized protein</fullName>
    </submittedName>
</protein>